<proteinExistence type="predicted"/>
<gene>
    <name evidence="1" type="ORF">PMEA_00021496</name>
</gene>
<evidence type="ECO:0000313" key="2">
    <source>
        <dbReference type="Proteomes" id="UP001159428"/>
    </source>
</evidence>
<dbReference type="Proteomes" id="UP001159428">
    <property type="component" value="Unassembled WGS sequence"/>
</dbReference>
<dbReference type="EMBL" id="CALNXJ010000004">
    <property type="protein sequence ID" value="CAH3038047.1"/>
    <property type="molecule type" value="Genomic_DNA"/>
</dbReference>
<keyword evidence="2" id="KW-1185">Reference proteome</keyword>
<protein>
    <submittedName>
        <fullName evidence="1">Uncharacterized protein</fullName>
    </submittedName>
</protein>
<evidence type="ECO:0000313" key="1">
    <source>
        <dbReference type="EMBL" id="CAH3038047.1"/>
    </source>
</evidence>
<sequence>MASGGNISGKHSVIFSKRCVILKDKRTQAELNNEIENLMKRPEFDLYFTSHEEIPQEQLDALPEELTFLWRGKELQDFIKNTSSKDEVVIICGAVDEDMHVAASTKSFLIAAGWVNLEPKVVKYGIPAPTPLKMTALIQIVANQTSWYYLCTFNDPVPTKVVSLCRANTHLSNNDADEKAMAEAFQAILKDGNNNPVIKQALICHLMAAIAHDPEFKDVQDWAVAPSSSTNPPQIMEELKEHVRCMMNGKKPEAIFLRHKTTNKSRFESKDFRQSNDYCQKHFKSILVSENYHKN</sequence>
<reference evidence="1 2" key="1">
    <citation type="submission" date="2022-05" db="EMBL/GenBank/DDBJ databases">
        <authorList>
            <consortium name="Genoscope - CEA"/>
            <person name="William W."/>
        </authorList>
    </citation>
    <scope>NUCLEOTIDE SEQUENCE [LARGE SCALE GENOMIC DNA]</scope>
</reference>
<dbReference type="AlphaFoldDB" id="A0AAU9VWS4"/>
<comment type="caution">
    <text evidence="1">The sequence shown here is derived from an EMBL/GenBank/DDBJ whole genome shotgun (WGS) entry which is preliminary data.</text>
</comment>
<name>A0AAU9VWS4_9CNID</name>
<organism evidence="1 2">
    <name type="scientific">Pocillopora meandrina</name>
    <dbReference type="NCBI Taxonomy" id="46732"/>
    <lineage>
        <taxon>Eukaryota</taxon>
        <taxon>Metazoa</taxon>
        <taxon>Cnidaria</taxon>
        <taxon>Anthozoa</taxon>
        <taxon>Hexacorallia</taxon>
        <taxon>Scleractinia</taxon>
        <taxon>Astrocoeniina</taxon>
        <taxon>Pocilloporidae</taxon>
        <taxon>Pocillopora</taxon>
    </lineage>
</organism>
<accession>A0AAU9VWS4</accession>